<dbReference type="GO" id="GO:0032259">
    <property type="term" value="P:methylation"/>
    <property type="evidence" value="ECO:0007669"/>
    <property type="project" value="UniProtKB-KW"/>
</dbReference>
<keyword evidence="2 7" id="KW-0808">Transferase</keyword>
<organism evidence="7 8">
    <name type="scientific">Candidatus Abyssobacteria bacterium SURF_17</name>
    <dbReference type="NCBI Taxonomy" id="2093361"/>
    <lineage>
        <taxon>Bacteria</taxon>
        <taxon>Pseudomonadati</taxon>
        <taxon>Candidatus Hydrogenedentota</taxon>
        <taxon>Candidatus Abyssobacteria</taxon>
    </lineage>
</organism>
<dbReference type="SUPFAM" id="SSF53335">
    <property type="entry name" value="S-adenosyl-L-methionine-dependent methyltransferases"/>
    <property type="match status" value="1"/>
</dbReference>
<proteinExistence type="predicted"/>
<dbReference type="InterPro" id="IPR036388">
    <property type="entry name" value="WH-like_DNA-bd_sf"/>
</dbReference>
<dbReference type="EMBL" id="QZKI01000023">
    <property type="protein sequence ID" value="RJP73822.1"/>
    <property type="molecule type" value="Genomic_DNA"/>
</dbReference>
<sequence>MSRNLKVESERGNQDMSGKEEIMAIFRKARAFWEARVLMTAAELDIFSVLQDKPKTAKQVAKELSSNVRGTEFLLNAVAAMGMLEKKNNAFRVKKGMERALSSSSPDTVLPIVQHMAHLWEAWGQLTRIVQKGKAAETAGAHKWDERSTKAFIGAMHAIGQGMAKSVMTRLDFSPRTNLIDIGGGSGVYTIAALKAAPHMRATLFDLPPVIEIARKKLTEERLLDRVTLVRGDYQKDALPGGHDVALLSAIIHSNSPAQNVALFRKAFKSLVPGGSIVVRDYVMSDDHTRPPDGAFFAINMLVNTKGGGTYSLKEIKRGLEAAGFRKVKLLHHAEMDSLVTAERPKK</sequence>
<accession>A0A419F5S3</accession>
<evidence type="ECO:0000313" key="8">
    <source>
        <dbReference type="Proteomes" id="UP000285961"/>
    </source>
</evidence>
<dbReference type="InterPro" id="IPR029063">
    <property type="entry name" value="SAM-dependent_MTases_sf"/>
</dbReference>
<dbReference type="InterPro" id="IPR036390">
    <property type="entry name" value="WH_DNA-bd_sf"/>
</dbReference>
<dbReference type="Pfam" id="PF00891">
    <property type="entry name" value="Methyltransf_2"/>
    <property type="match status" value="1"/>
</dbReference>
<dbReference type="Pfam" id="PF08100">
    <property type="entry name" value="Dimerisation"/>
    <property type="match status" value="1"/>
</dbReference>
<dbReference type="SUPFAM" id="SSF46785">
    <property type="entry name" value="Winged helix' DNA-binding domain"/>
    <property type="match status" value="1"/>
</dbReference>
<feature type="domain" description="O-methyltransferase dimerisation" evidence="6">
    <location>
        <begin position="29"/>
        <end position="88"/>
    </location>
</feature>
<feature type="domain" description="O-methyltransferase C-terminal" evidence="5">
    <location>
        <begin position="140"/>
        <end position="326"/>
    </location>
</feature>
<reference evidence="7 8" key="1">
    <citation type="journal article" date="2017" name="ISME J.">
        <title>Energy and carbon metabolisms in a deep terrestrial subsurface fluid microbial community.</title>
        <authorList>
            <person name="Momper L."/>
            <person name="Jungbluth S.P."/>
            <person name="Lee M.D."/>
            <person name="Amend J.P."/>
        </authorList>
    </citation>
    <scope>NUCLEOTIDE SEQUENCE [LARGE SCALE GENOMIC DNA]</scope>
    <source>
        <strain evidence="7">SURF_17</strain>
    </source>
</reference>
<dbReference type="PANTHER" id="PTHR11746">
    <property type="entry name" value="O-METHYLTRANSFERASE"/>
    <property type="match status" value="1"/>
</dbReference>
<dbReference type="Gene3D" id="3.40.50.150">
    <property type="entry name" value="Vaccinia Virus protein VP39"/>
    <property type="match status" value="1"/>
</dbReference>
<name>A0A419F5S3_9BACT</name>
<dbReference type="InterPro" id="IPR016461">
    <property type="entry name" value="COMT-like"/>
</dbReference>
<dbReference type="PROSITE" id="PS51683">
    <property type="entry name" value="SAM_OMT_II"/>
    <property type="match status" value="1"/>
</dbReference>
<evidence type="ECO:0000259" key="5">
    <source>
        <dbReference type="Pfam" id="PF00891"/>
    </source>
</evidence>
<dbReference type="GO" id="GO:0008171">
    <property type="term" value="F:O-methyltransferase activity"/>
    <property type="evidence" value="ECO:0007669"/>
    <property type="project" value="InterPro"/>
</dbReference>
<evidence type="ECO:0000256" key="2">
    <source>
        <dbReference type="ARBA" id="ARBA00022679"/>
    </source>
</evidence>
<dbReference type="GO" id="GO:0046983">
    <property type="term" value="F:protein dimerization activity"/>
    <property type="evidence" value="ECO:0007669"/>
    <property type="project" value="InterPro"/>
</dbReference>
<feature type="active site" description="Proton acceptor" evidence="4">
    <location>
        <position position="253"/>
    </location>
</feature>
<dbReference type="InterPro" id="IPR001077">
    <property type="entry name" value="COMT_C"/>
</dbReference>
<dbReference type="Proteomes" id="UP000285961">
    <property type="component" value="Unassembled WGS sequence"/>
</dbReference>
<evidence type="ECO:0000256" key="3">
    <source>
        <dbReference type="ARBA" id="ARBA00022691"/>
    </source>
</evidence>
<evidence type="ECO:0000259" key="6">
    <source>
        <dbReference type="Pfam" id="PF08100"/>
    </source>
</evidence>
<evidence type="ECO:0000256" key="4">
    <source>
        <dbReference type="PIRSR" id="PIRSR005739-1"/>
    </source>
</evidence>
<dbReference type="AlphaFoldDB" id="A0A419F5S3"/>
<protein>
    <submittedName>
        <fullName evidence="7">Methyltransferase domain-containing protein</fullName>
    </submittedName>
</protein>
<keyword evidence="1 7" id="KW-0489">Methyltransferase</keyword>
<gene>
    <name evidence="7" type="ORF">C4532_03930</name>
</gene>
<evidence type="ECO:0000256" key="1">
    <source>
        <dbReference type="ARBA" id="ARBA00022603"/>
    </source>
</evidence>
<comment type="caution">
    <text evidence="7">The sequence shown here is derived from an EMBL/GenBank/DDBJ whole genome shotgun (WGS) entry which is preliminary data.</text>
</comment>
<evidence type="ECO:0000313" key="7">
    <source>
        <dbReference type="EMBL" id="RJP73822.1"/>
    </source>
</evidence>
<dbReference type="InterPro" id="IPR012967">
    <property type="entry name" value="COMT_dimerisation"/>
</dbReference>
<keyword evidence="3" id="KW-0949">S-adenosyl-L-methionine</keyword>
<dbReference type="PIRSF" id="PIRSF005739">
    <property type="entry name" value="O-mtase"/>
    <property type="match status" value="1"/>
</dbReference>
<dbReference type="CDD" id="cd02440">
    <property type="entry name" value="AdoMet_MTases"/>
    <property type="match status" value="1"/>
</dbReference>
<dbReference type="Gene3D" id="1.10.10.10">
    <property type="entry name" value="Winged helix-like DNA-binding domain superfamily/Winged helix DNA-binding domain"/>
    <property type="match status" value="1"/>
</dbReference>